<dbReference type="Proteomes" id="UP000026961">
    <property type="component" value="Chromosome 1"/>
</dbReference>
<dbReference type="EnsemblPlants" id="OGLUM01G17560.1">
    <property type="protein sequence ID" value="OGLUM01G17560.1"/>
    <property type="gene ID" value="OGLUM01G17560"/>
</dbReference>
<reference evidence="1" key="2">
    <citation type="submission" date="2015-04" db="UniProtKB">
        <authorList>
            <consortium name="EnsemblPlants"/>
        </authorList>
    </citation>
    <scope>IDENTIFICATION</scope>
</reference>
<reference evidence="1" key="3">
    <citation type="submission" date="2018-05" db="EMBL/GenBank/DDBJ databases">
        <title>OgluRS3 (Oryza glumaepatula Reference Sequence Version 3).</title>
        <authorList>
            <person name="Zhang J."/>
            <person name="Kudrna D."/>
            <person name="Lee S."/>
            <person name="Talag J."/>
            <person name="Welchert J."/>
            <person name="Wing R.A."/>
        </authorList>
    </citation>
    <scope>NUCLEOTIDE SEQUENCE [LARGE SCALE GENOMIC DNA]</scope>
</reference>
<dbReference type="AlphaFoldDB" id="A0A0D9Y8G2"/>
<evidence type="ECO:0000313" key="1">
    <source>
        <dbReference type="EnsemblPlants" id="OGLUM01G17560.1"/>
    </source>
</evidence>
<keyword evidence="2" id="KW-1185">Reference proteome</keyword>
<organism evidence="1">
    <name type="scientific">Oryza glumipatula</name>
    <dbReference type="NCBI Taxonomy" id="40148"/>
    <lineage>
        <taxon>Eukaryota</taxon>
        <taxon>Viridiplantae</taxon>
        <taxon>Streptophyta</taxon>
        <taxon>Embryophyta</taxon>
        <taxon>Tracheophyta</taxon>
        <taxon>Spermatophyta</taxon>
        <taxon>Magnoliopsida</taxon>
        <taxon>Liliopsida</taxon>
        <taxon>Poales</taxon>
        <taxon>Poaceae</taxon>
        <taxon>BOP clade</taxon>
        <taxon>Oryzoideae</taxon>
        <taxon>Oryzeae</taxon>
        <taxon>Oryzinae</taxon>
        <taxon>Oryza</taxon>
    </lineage>
</organism>
<dbReference type="HOGENOM" id="CLU_2907737_0_0_1"/>
<accession>A0A0D9Y8G2</accession>
<protein>
    <submittedName>
        <fullName evidence="1">Uncharacterized protein</fullName>
    </submittedName>
</protein>
<reference evidence="1" key="1">
    <citation type="submission" date="2013-08" db="EMBL/GenBank/DDBJ databases">
        <title>Oryza genome evolution.</title>
        <authorList>
            <person name="Wing R.A."/>
            <person name="Panaud O."/>
            <person name="Oliveira A.C."/>
        </authorList>
    </citation>
    <scope>NUCLEOTIDE SEQUENCE</scope>
</reference>
<proteinExistence type="predicted"/>
<sequence>MRIHVLTGNSVPLRVSKNEDVSRFAFLILVNAKGTSSTGTFLVLVTSLRTFTLAYLNILEES</sequence>
<dbReference type="Gramene" id="OGLUM01G17560.1">
    <property type="protein sequence ID" value="OGLUM01G17560.1"/>
    <property type="gene ID" value="OGLUM01G17560"/>
</dbReference>
<evidence type="ECO:0000313" key="2">
    <source>
        <dbReference type="Proteomes" id="UP000026961"/>
    </source>
</evidence>
<name>A0A0D9Y8G2_9ORYZ</name>